<proteinExistence type="inferred from homology"/>
<dbReference type="PANTHER" id="PTHR15561:SF0">
    <property type="entry name" value="DNA-DIRECTED RNA POLYMERASE III SUBUNIT RPC9"/>
    <property type="match status" value="1"/>
</dbReference>
<dbReference type="InterPro" id="IPR038324">
    <property type="entry name" value="Rpb4/RPC9_sf"/>
</dbReference>
<dbReference type="GO" id="GO:0005666">
    <property type="term" value="C:RNA polymerase III complex"/>
    <property type="evidence" value="ECO:0007669"/>
    <property type="project" value="InterPro"/>
</dbReference>
<feature type="domain" description="RNA polymerase Rpb4/RPC9 core" evidence="8">
    <location>
        <begin position="1"/>
        <end position="135"/>
    </location>
</feature>
<gene>
    <name evidence="9" type="ORF">C8A03DRAFT_41447</name>
</gene>
<comment type="similarity">
    <text evidence="2">Belongs to the eukaryotic RPC9 RNA polymerase subunit family.</text>
</comment>
<dbReference type="Pfam" id="PF03874">
    <property type="entry name" value="RNA_pol_Rpb4"/>
    <property type="match status" value="1"/>
</dbReference>
<dbReference type="GO" id="GO:0006384">
    <property type="term" value="P:transcription initiation at RNA polymerase III promoter"/>
    <property type="evidence" value="ECO:0007669"/>
    <property type="project" value="InterPro"/>
</dbReference>
<comment type="caution">
    <text evidence="9">The sequence shown here is derived from an EMBL/GenBank/DDBJ whole genome shotgun (WGS) entry which is preliminary data.</text>
</comment>
<dbReference type="GO" id="GO:0000166">
    <property type="term" value="F:nucleotide binding"/>
    <property type="evidence" value="ECO:0007669"/>
    <property type="project" value="InterPro"/>
</dbReference>
<evidence type="ECO:0000256" key="7">
    <source>
        <dbReference type="SAM" id="MobiDB-lite"/>
    </source>
</evidence>
<organism evidence="9 10">
    <name type="scientific">Achaetomium macrosporum</name>
    <dbReference type="NCBI Taxonomy" id="79813"/>
    <lineage>
        <taxon>Eukaryota</taxon>
        <taxon>Fungi</taxon>
        <taxon>Dikarya</taxon>
        <taxon>Ascomycota</taxon>
        <taxon>Pezizomycotina</taxon>
        <taxon>Sordariomycetes</taxon>
        <taxon>Sordariomycetidae</taxon>
        <taxon>Sordariales</taxon>
        <taxon>Chaetomiaceae</taxon>
        <taxon>Achaetomium</taxon>
    </lineage>
</organism>
<dbReference type="InterPro" id="IPR010997">
    <property type="entry name" value="HRDC-like_sf"/>
</dbReference>
<feature type="region of interest" description="Disordered" evidence="7">
    <location>
        <begin position="132"/>
        <end position="160"/>
    </location>
</feature>
<evidence type="ECO:0000256" key="4">
    <source>
        <dbReference type="ARBA" id="ARBA00022478"/>
    </source>
</evidence>
<keyword evidence="6" id="KW-0539">Nucleus</keyword>
<dbReference type="SMART" id="SM00657">
    <property type="entry name" value="RPOL4c"/>
    <property type="match status" value="1"/>
</dbReference>
<protein>
    <recommendedName>
        <fullName evidence="3">DNA-directed RNA polymerase III subunit RPC9</fullName>
    </recommendedName>
</protein>
<reference evidence="9" key="1">
    <citation type="journal article" date="2023" name="Mol. Phylogenet. Evol.">
        <title>Genome-scale phylogeny and comparative genomics of the fungal order Sordariales.</title>
        <authorList>
            <person name="Hensen N."/>
            <person name="Bonometti L."/>
            <person name="Westerberg I."/>
            <person name="Brannstrom I.O."/>
            <person name="Guillou S."/>
            <person name="Cros-Aarteil S."/>
            <person name="Calhoun S."/>
            <person name="Haridas S."/>
            <person name="Kuo A."/>
            <person name="Mondo S."/>
            <person name="Pangilinan J."/>
            <person name="Riley R."/>
            <person name="LaButti K."/>
            <person name="Andreopoulos B."/>
            <person name="Lipzen A."/>
            <person name="Chen C."/>
            <person name="Yan M."/>
            <person name="Daum C."/>
            <person name="Ng V."/>
            <person name="Clum A."/>
            <person name="Steindorff A."/>
            <person name="Ohm R.A."/>
            <person name="Martin F."/>
            <person name="Silar P."/>
            <person name="Natvig D.O."/>
            <person name="Lalanne C."/>
            <person name="Gautier V."/>
            <person name="Ament-Velasquez S.L."/>
            <person name="Kruys A."/>
            <person name="Hutchinson M.I."/>
            <person name="Powell A.J."/>
            <person name="Barry K."/>
            <person name="Miller A.N."/>
            <person name="Grigoriev I.V."/>
            <person name="Debuchy R."/>
            <person name="Gladieux P."/>
            <person name="Hiltunen Thoren M."/>
            <person name="Johannesson H."/>
        </authorList>
    </citation>
    <scope>NUCLEOTIDE SEQUENCE</scope>
    <source>
        <strain evidence="9">CBS 532.94</strain>
    </source>
</reference>
<evidence type="ECO:0000259" key="8">
    <source>
        <dbReference type="SMART" id="SM00657"/>
    </source>
</evidence>
<dbReference type="SUPFAM" id="SSF47819">
    <property type="entry name" value="HRDC-like"/>
    <property type="match status" value="1"/>
</dbReference>
<dbReference type="Gene3D" id="1.20.1250.40">
    <property type="match status" value="1"/>
</dbReference>
<reference evidence="9" key="2">
    <citation type="submission" date="2023-05" db="EMBL/GenBank/DDBJ databases">
        <authorList>
            <consortium name="Lawrence Berkeley National Laboratory"/>
            <person name="Steindorff A."/>
            <person name="Hensen N."/>
            <person name="Bonometti L."/>
            <person name="Westerberg I."/>
            <person name="Brannstrom I.O."/>
            <person name="Guillou S."/>
            <person name="Cros-Aarteil S."/>
            <person name="Calhoun S."/>
            <person name="Haridas S."/>
            <person name="Kuo A."/>
            <person name="Mondo S."/>
            <person name="Pangilinan J."/>
            <person name="Riley R."/>
            <person name="Labutti K."/>
            <person name="Andreopoulos B."/>
            <person name="Lipzen A."/>
            <person name="Chen C."/>
            <person name="Yanf M."/>
            <person name="Daum C."/>
            <person name="Ng V."/>
            <person name="Clum A."/>
            <person name="Ohm R."/>
            <person name="Martin F."/>
            <person name="Silar P."/>
            <person name="Natvig D."/>
            <person name="Lalanne C."/>
            <person name="Gautier V."/>
            <person name="Ament-Velasquez S.L."/>
            <person name="Kruys A."/>
            <person name="Hutchinson M.I."/>
            <person name="Powell A.J."/>
            <person name="Barry K."/>
            <person name="Miller A.N."/>
            <person name="Grigoriev I.V."/>
            <person name="Debuchy R."/>
            <person name="Gladieux P."/>
            <person name="Thoren M.H."/>
            <person name="Johannesson H."/>
        </authorList>
    </citation>
    <scope>NUCLEOTIDE SEQUENCE</scope>
    <source>
        <strain evidence="9">CBS 532.94</strain>
    </source>
</reference>
<dbReference type="InterPro" id="IPR005574">
    <property type="entry name" value="Rpb4/RPC9"/>
</dbReference>
<evidence type="ECO:0000256" key="3">
    <source>
        <dbReference type="ARBA" id="ARBA00016672"/>
    </source>
</evidence>
<name>A0AAN7CHP3_9PEZI</name>
<feature type="compositionally biased region" description="Acidic residues" evidence="7">
    <location>
        <begin position="136"/>
        <end position="149"/>
    </location>
</feature>
<dbReference type="AlphaFoldDB" id="A0AAN7CHP3"/>
<dbReference type="InterPro" id="IPR038846">
    <property type="entry name" value="RPC9"/>
</dbReference>
<dbReference type="PANTHER" id="PTHR15561">
    <property type="entry name" value="CALCITONIN GENE-RELATED PEPTIDE-RECEPTOR COMPONENT PROTEIN"/>
    <property type="match status" value="1"/>
</dbReference>
<evidence type="ECO:0000256" key="6">
    <source>
        <dbReference type="ARBA" id="ARBA00023242"/>
    </source>
</evidence>
<evidence type="ECO:0000256" key="1">
    <source>
        <dbReference type="ARBA" id="ARBA00004123"/>
    </source>
</evidence>
<evidence type="ECO:0000256" key="2">
    <source>
        <dbReference type="ARBA" id="ARBA00006898"/>
    </source>
</evidence>
<comment type="subcellular location">
    <subcellularLocation>
        <location evidence="1">Nucleus</location>
    </subcellularLocation>
</comment>
<dbReference type="Proteomes" id="UP001303760">
    <property type="component" value="Unassembled WGS sequence"/>
</dbReference>
<keyword evidence="10" id="KW-1185">Reference proteome</keyword>
<accession>A0AAN7CHP3</accession>
<evidence type="ECO:0000256" key="5">
    <source>
        <dbReference type="ARBA" id="ARBA00023163"/>
    </source>
</evidence>
<evidence type="ECO:0000313" key="9">
    <source>
        <dbReference type="EMBL" id="KAK4241043.1"/>
    </source>
</evidence>
<keyword evidence="5" id="KW-0804">Transcription</keyword>
<evidence type="ECO:0000313" key="10">
    <source>
        <dbReference type="Proteomes" id="UP001303760"/>
    </source>
</evidence>
<dbReference type="EMBL" id="MU860028">
    <property type="protein sequence ID" value="KAK4241043.1"/>
    <property type="molecule type" value="Genomic_DNA"/>
</dbReference>
<keyword evidence="4" id="KW-0240">DNA-directed RNA polymerase</keyword>
<dbReference type="InterPro" id="IPR006590">
    <property type="entry name" value="RNA_pol_Rpb4/RPC9_core"/>
</dbReference>
<sequence>MRILESQNALLSNYEVYQHIIDQRTRNKAQNRKVPGNAHHIMTEVITYLREKPSPLAKQEETQAYSPSVIPRLLEKLREANLPSELTKGEVLSILNLRPGNSAVLSTAIEDMEERFSEEEQQKIVAIIAEVLGRDEPEEEGAGQGDEMETYAAPSVENGH</sequence>